<proteinExistence type="predicted"/>
<accession>A0AAV7NIV1</accession>
<protein>
    <submittedName>
        <fullName evidence="1">Uncharacterized protein</fullName>
    </submittedName>
</protein>
<name>A0AAV7NIV1_PLEWA</name>
<evidence type="ECO:0000313" key="1">
    <source>
        <dbReference type="EMBL" id="KAJ1116033.1"/>
    </source>
</evidence>
<keyword evidence="2" id="KW-1185">Reference proteome</keyword>
<gene>
    <name evidence="1" type="ORF">NDU88_004252</name>
</gene>
<dbReference type="Proteomes" id="UP001066276">
    <property type="component" value="Chromosome 8"/>
</dbReference>
<dbReference type="AlphaFoldDB" id="A0AAV7NIV1"/>
<reference evidence="1" key="1">
    <citation type="journal article" date="2022" name="bioRxiv">
        <title>Sequencing and chromosome-scale assembly of the giantPleurodeles waltlgenome.</title>
        <authorList>
            <person name="Brown T."/>
            <person name="Elewa A."/>
            <person name="Iarovenko S."/>
            <person name="Subramanian E."/>
            <person name="Araus A.J."/>
            <person name="Petzold A."/>
            <person name="Susuki M."/>
            <person name="Suzuki K.-i.T."/>
            <person name="Hayashi T."/>
            <person name="Toyoda A."/>
            <person name="Oliveira C."/>
            <person name="Osipova E."/>
            <person name="Leigh N.D."/>
            <person name="Simon A."/>
            <person name="Yun M.H."/>
        </authorList>
    </citation>
    <scope>NUCLEOTIDE SEQUENCE</scope>
    <source>
        <strain evidence="1">20211129_DDA</strain>
        <tissue evidence="1">Liver</tissue>
    </source>
</reference>
<organism evidence="1 2">
    <name type="scientific">Pleurodeles waltl</name>
    <name type="common">Iberian ribbed newt</name>
    <dbReference type="NCBI Taxonomy" id="8319"/>
    <lineage>
        <taxon>Eukaryota</taxon>
        <taxon>Metazoa</taxon>
        <taxon>Chordata</taxon>
        <taxon>Craniata</taxon>
        <taxon>Vertebrata</taxon>
        <taxon>Euteleostomi</taxon>
        <taxon>Amphibia</taxon>
        <taxon>Batrachia</taxon>
        <taxon>Caudata</taxon>
        <taxon>Salamandroidea</taxon>
        <taxon>Salamandridae</taxon>
        <taxon>Pleurodelinae</taxon>
        <taxon>Pleurodeles</taxon>
    </lineage>
</organism>
<dbReference type="EMBL" id="JANPWB010000012">
    <property type="protein sequence ID" value="KAJ1116033.1"/>
    <property type="molecule type" value="Genomic_DNA"/>
</dbReference>
<comment type="caution">
    <text evidence="1">The sequence shown here is derived from an EMBL/GenBank/DDBJ whole genome shotgun (WGS) entry which is preliminary data.</text>
</comment>
<evidence type="ECO:0000313" key="2">
    <source>
        <dbReference type="Proteomes" id="UP001066276"/>
    </source>
</evidence>
<sequence length="118" mass="13518">MHRRGRDRHFLYDSSLISSPSIGEDLHCICYCDLCLEPTMARVTRERAPAFTSEELERLVDGVLPQYRLLYGSPDQQVEHKVEDHRKDLQFGFHGSVVLPCVSNGESFLFCDVFPPGF</sequence>